<evidence type="ECO:0000313" key="7">
    <source>
        <dbReference type="Proteomes" id="UP001212411"/>
    </source>
</evidence>
<dbReference type="EMBL" id="CP115611">
    <property type="protein sequence ID" value="WBW72553.1"/>
    <property type="molecule type" value="Genomic_DNA"/>
</dbReference>
<keyword evidence="4 5" id="KW-0472">Membrane</keyword>
<keyword evidence="3 5" id="KW-1133">Transmembrane helix</keyword>
<dbReference type="Pfam" id="PF07690">
    <property type="entry name" value="MFS_1"/>
    <property type="match status" value="1"/>
</dbReference>
<evidence type="ECO:0000256" key="2">
    <source>
        <dbReference type="ARBA" id="ARBA00022692"/>
    </source>
</evidence>
<dbReference type="GO" id="GO:0005886">
    <property type="term" value="C:plasma membrane"/>
    <property type="evidence" value="ECO:0007669"/>
    <property type="project" value="TreeGrafter"/>
</dbReference>
<dbReference type="Proteomes" id="UP001212411">
    <property type="component" value="Chromosome 1"/>
</dbReference>
<dbReference type="KEGG" id="som:SOMG_00027"/>
<dbReference type="AlphaFoldDB" id="A0AAE9WAT6"/>
<dbReference type="GO" id="GO:0022857">
    <property type="term" value="F:transmembrane transporter activity"/>
    <property type="evidence" value="ECO:0007669"/>
    <property type="project" value="InterPro"/>
</dbReference>
<name>A0AAE9WAT6_9SCHI</name>
<feature type="transmembrane region" description="Helical" evidence="5">
    <location>
        <begin position="323"/>
        <end position="341"/>
    </location>
</feature>
<reference evidence="6 7" key="1">
    <citation type="journal article" date="2023" name="G3 (Bethesda)">
        <title>A high-quality reference genome for the fission yeast Schizosaccharomyces osmophilus.</title>
        <authorList>
            <person name="Jia G.S."/>
            <person name="Zhang W.C."/>
            <person name="Liang Y."/>
            <person name="Liu X.H."/>
            <person name="Rhind N."/>
            <person name="Pidoux A."/>
            <person name="Brysch-Herzberg M."/>
            <person name="Du L.L."/>
        </authorList>
    </citation>
    <scope>NUCLEOTIDE SEQUENCE [LARGE SCALE GENOMIC DNA]</scope>
    <source>
        <strain evidence="6 7">CBS 15793</strain>
    </source>
</reference>
<dbReference type="SUPFAM" id="SSF103473">
    <property type="entry name" value="MFS general substrate transporter"/>
    <property type="match status" value="1"/>
</dbReference>
<dbReference type="InterPro" id="IPR036259">
    <property type="entry name" value="MFS_trans_sf"/>
</dbReference>
<dbReference type="PANTHER" id="PTHR23501:SF58">
    <property type="entry name" value="LOW AFFINITY HEME TRANSPORTER STR3"/>
    <property type="match status" value="1"/>
</dbReference>
<feature type="transmembrane region" description="Helical" evidence="5">
    <location>
        <begin position="494"/>
        <end position="513"/>
    </location>
</feature>
<accession>A0AAE9WAT6</accession>
<feature type="transmembrane region" description="Helical" evidence="5">
    <location>
        <begin position="399"/>
        <end position="418"/>
    </location>
</feature>
<feature type="transmembrane region" description="Helical" evidence="5">
    <location>
        <begin position="142"/>
        <end position="159"/>
    </location>
</feature>
<feature type="transmembrane region" description="Helical" evidence="5">
    <location>
        <begin position="229"/>
        <end position="252"/>
    </location>
</feature>
<feature type="transmembrane region" description="Helical" evidence="5">
    <location>
        <begin position="566"/>
        <end position="585"/>
    </location>
</feature>
<organism evidence="6 7">
    <name type="scientific">Schizosaccharomyces osmophilus</name>
    <dbReference type="NCBI Taxonomy" id="2545709"/>
    <lineage>
        <taxon>Eukaryota</taxon>
        <taxon>Fungi</taxon>
        <taxon>Dikarya</taxon>
        <taxon>Ascomycota</taxon>
        <taxon>Taphrinomycotina</taxon>
        <taxon>Schizosaccharomycetes</taxon>
        <taxon>Schizosaccharomycetales</taxon>
        <taxon>Schizosaccharomycetaceae</taxon>
        <taxon>Schizosaccharomyces</taxon>
    </lineage>
</organism>
<feature type="transmembrane region" description="Helical" evidence="5">
    <location>
        <begin position="199"/>
        <end position="223"/>
    </location>
</feature>
<feature type="transmembrane region" description="Helical" evidence="5">
    <location>
        <begin position="361"/>
        <end position="379"/>
    </location>
</feature>
<evidence type="ECO:0000313" key="6">
    <source>
        <dbReference type="EMBL" id="WBW72553.1"/>
    </source>
</evidence>
<evidence type="ECO:0000256" key="5">
    <source>
        <dbReference type="SAM" id="Phobius"/>
    </source>
</evidence>
<dbReference type="InterPro" id="IPR011701">
    <property type="entry name" value="MFS"/>
</dbReference>
<feature type="transmembrane region" description="Helical" evidence="5">
    <location>
        <begin position="463"/>
        <end position="482"/>
    </location>
</feature>
<evidence type="ECO:0000256" key="3">
    <source>
        <dbReference type="ARBA" id="ARBA00022989"/>
    </source>
</evidence>
<dbReference type="Gene3D" id="1.20.1250.20">
    <property type="entry name" value="MFS general substrate transporter like domains"/>
    <property type="match status" value="1"/>
</dbReference>
<gene>
    <name evidence="6" type="primary">str3</name>
    <name evidence="6" type="ORF">SOMG_00027</name>
</gene>
<evidence type="ECO:0000256" key="1">
    <source>
        <dbReference type="ARBA" id="ARBA00004141"/>
    </source>
</evidence>
<sequence>MNKIHSEEAIKMESSIKNEKEQETVIEKSSDGFATFYGEGPKDGKETYFENRGVTKIEESRLFINRNRKGKFLAYAFGFSILVCAWAYAIQESTTYSYQVYATSSFNRQSLLSTLEIATSIISAVCRPILAKISDVTSRPVTYAIVLILYVIGFSVVAASSTISAYVIGAVFIAVGGSGLDFLNSVIIGDLTPLKWRGFANGILSTPFIFTVWFSGLIVQGILDRNWRWGYGMFAIIMPFVLVPGIIILIYLEKSADSQRSAEPANEGQSPEYSKQSSKLRDIYQATLEVDAFGLILLGFGWSLLLLPFSLTSYAEHGWRNPSMIAMMVVGGINLLLYGLYEMFLAPYPSCPRRIMFNKTFMMAIIIDFFYYFAGYIQSLYQTSYTWIIKDWSYRNWSYFSNITTVALCFFGLIAGFIQRITHRYKYLQVIGLAIKIVGYGILLKPGVGTTNTVSLAFSETLIGMGGSFSVVGSSVAAQACVPHQDLATVTSMLSLWTKIGGAIGSAIAAPIYSSKVKKYLYEYMPSNVTQANITSFYSDTNLIRNYPMQTNIRQAAVKAYSKSMFYLYAPSLGLSFIPFIAAFFQTNYFLGDQQNAYDQEKPRKKDQTDEQTQI</sequence>
<dbReference type="RefSeq" id="XP_056036796.1">
    <property type="nucleotide sequence ID" value="XM_056178826.1"/>
</dbReference>
<keyword evidence="7" id="KW-1185">Reference proteome</keyword>
<protein>
    <submittedName>
        <fullName evidence="6">Plasma membrane heme transmembrane transporter Str3</fullName>
    </submittedName>
</protein>
<keyword evidence="2 5" id="KW-0812">Transmembrane</keyword>
<feature type="transmembrane region" description="Helical" evidence="5">
    <location>
        <begin position="72"/>
        <end position="90"/>
    </location>
</feature>
<comment type="subcellular location">
    <subcellularLocation>
        <location evidence="1">Membrane</location>
        <topology evidence="1">Multi-pass membrane protein</topology>
    </subcellularLocation>
</comment>
<evidence type="ECO:0000256" key="4">
    <source>
        <dbReference type="ARBA" id="ARBA00023136"/>
    </source>
</evidence>
<feature type="transmembrane region" description="Helical" evidence="5">
    <location>
        <begin position="425"/>
        <end position="443"/>
    </location>
</feature>
<dbReference type="GeneID" id="80873515"/>
<dbReference type="PANTHER" id="PTHR23501">
    <property type="entry name" value="MAJOR FACILITATOR SUPERFAMILY"/>
    <property type="match status" value="1"/>
</dbReference>
<feature type="transmembrane region" description="Helical" evidence="5">
    <location>
        <begin position="165"/>
        <end position="187"/>
    </location>
</feature>
<proteinExistence type="predicted"/>
<feature type="transmembrane region" description="Helical" evidence="5">
    <location>
        <begin position="290"/>
        <end position="311"/>
    </location>
</feature>